<protein>
    <submittedName>
        <fullName evidence="1">Uncharacterized protein</fullName>
    </submittedName>
</protein>
<dbReference type="AlphaFoldDB" id="A0A1Y2H619"/>
<reference evidence="1 2" key="1">
    <citation type="submission" date="2016-07" db="EMBL/GenBank/DDBJ databases">
        <title>Pervasive Adenine N6-methylation of Active Genes in Fungi.</title>
        <authorList>
            <consortium name="DOE Joint Genome Institute"/>
            <person name="Mondo S.J."/>
            <person name="Dannebaum R.O."/>
            <person name="Kuo R.C."/>
            <person name="Labutti K."/>
            <person name="Haridas S."/>
            <person name="Kuo A."/>
            <person name="Salamov A."/>
            <person name="Ahrendt S.R."/>
            <person name="Lipzen A."/>
            <person name="Sullivan W."/>
            <person name="Andreopoulos W.B."/>
            <person name="Clum A."/>
            <person name="Lindquist E."/>
            <person name="Daum C."/>
            <person name="Ramamoorthy G.K."/>
            <person name="Gryganskyi A."/>
            <person name="Culley D."/>
            <person name="Magnuson J.K."/>
            <person name="James T.Y."/>
            <person name="O'Malley M.A."/>
            <person name="Stajich J.E."/>
            <person name="Spatafora J.W."/>
            <person name="Visel A."/>
            <person name="Grigoriev I.V."/>
        </authorList>
    </citation>
    <scope>NUCLEOTIDE SEQUENCE [LARGE SCALE GENOMIC DNA]</scope>
    <source>
        <strain evidence="1 2">PL171</strain>
    </source>
</reference>
<keyword evidence="2" id="KW-1185">Reference proteome</keyword>
<dbReference type="EMBL" id="MCFL01000108">
    <property type="protein sequence ID" value="ORZ30006.1"/>
    <property type="molecule type" value="Genomic_DNA"/>
</dbReference>
<proteinExistence type="predicted"/>
<sequence>MCACLEDGQVIGDLAFRSPCFFLFPCSFDLSSFPFLSHQHPRVPSSYSCCHPRHYHVAPCFLGSSTPAFLLLCFSFGHCGAYPSPCVLLFTILIH</sequence>
<evidence type="ECO:0000313" key="1">
    <source>
        <dbReference type="EMBL" id="ORZ30006.1"/>
    </source>
</evidence>
<organism evidence="1 2">
    <name type="scientific">Catenaria anguillulae PL171</name>
    <dbReference type="NCBI Taxonomy" id="765915"/>
    <lineage>
        <taxon>Eukaryota</taxon>
        <taxon>Fungi</taxon>
        <taxon>Fungi incertae sedis</taxon>
        <taxon>Blastocladiomycota</taxon>
        <taxon>Blastocladiomycetes</taxon>
        <taxon>Blastocladiales</taxon>
        <taxon>Catenariaceae</taxon>
        <taxon>Catenaria</taxon>
    </lineage>
</organism>
<name>A0A1Y2H619_9FUNG</name>
<dbReference type="Proteomes" id="UP000193411">
    <property type="component" value="Unassembled WGS sequence"/>
</dbReference>
<comment type="caution">
    <text evidence="1">The sequence shown here is derived from an EMBL/GenBank/DDBJ whole genome shotgun (WGS) entry which is preliminary data.</text>
</comment>
<gene>
    <name evidence="1" type="ORF">BCR44DRAFT_1446567</name>
</gene>
<evidence type="ECO:0000313" key="2">
    <source>
        <dbReference type="Proteomes" id="UP000193411"/>
    </source>
</evidence>
<accession>A0A1Y2H619</accession>